<evidence type="ECO:0000313" key="2">
    <source>
        <dbReference type="Proteomes" id="UP001291912"/>
    </source>
</evidence>
<dbReference type="SUPFAM" id="SSF82784">
    <property type="entry name" value="OsmC-like"/>
    <property type="match status" value="1"/>
</dbReference>
<proteinExistence type="predicted"/>
<dbReference type="InterPro" id="IPR036102">
    <property type="entry name" value="OsmC/Ohrsf"/>
</dbReference>
<dbReference type="InterPro" id="IPR003718">
    <property type="entry name" value="OsmC/Ohr_fam"/>
</dbReference>
<dbReference type="Proteomes" id="UP001291912">
    <property type="component" value="Unassembled WGS sequence"/>
</dbReference>
<dbReference type="Gene3D" id="3.30.300.20">
    <property type="match status" value="1"/>
</dbReference>
<gene>
    <name evidence="1" type="ORF">R2Q92_00450</name>
</gene>
<evidence type="ECO:0000313" key="1">
    <source>
        <dbReference type="EMBL" id="MDZ8160289.1"/>
    </source>
</evidence>
<dbReference type="EMBL" id="JAWJYN010000001">
    <property type="protein sequence ID" value="MDZ8160289.1"/>
    <property type="molecule type" value="Genomic_DNA"/>
</dbReference>
<accession>A0ABU5N2I0</accession>
<dbReference type="Pfam" id="PF02566">
    <property type="entry name" value="OsmC"/>
    <property type="match status" value="1"/>
</dbReference>
<name>A0ABU5N2I0_9MICO</name>
<dbReference type="RefSeq" id="WP_194423033.1">
    <property type="nucleotide sequence ID" value="NZ_BAAAPT010000001.1"/>
</dbReference>
<reference evidence="1 2" key="1">
    <citation type="submission" date="2023-10" db="EMBL/GenBank/DDBJ databases">
        <title>Microbacterium xanthum sp. nov., isolated from seaweed.</title>
        <authorList>
            <person name="Lee S.D."/>
        </authorList>
    </citation>
    <scope>NUCLEOTIDE SEQUENCE [LARGE SCALE GENOMIC DNA]</scope>
    <source>
        <strain evidence="1 2">KCTC 19124</strain>
    </source>
</reference>
<comment type="caution">
    <text evidence="1">The sequence shown here is derived from an EMBL/GenBank/DDBJ whole genome shotgun (WGS) entry which is preliminary data.</text>
</comment>
<organism evidence="1 2">
    <name type="scientific">Microbacterium aquimaris</name>
    <dbReference type="NCBI Taxonomy" id="459816"/>
    <lineage>
        <taxon>Bacteria</taxon>
        <taxon>Bacillati</taxon>
        <taxon>Actinomycetota</taxon>
        <taxon>Actinomycetes</taxon>
        <taxon>Micrococcales</taxon>
        <taxon>Microbacteriaceae</taxon>
        <taxon>Microbacterium</taxon>
    </lineage>
</organism>
<keyword evidence="2" id="KW-1185">Reference proteome</keyword>
<protein>
    <submittedName>
        <fullName evidence="1">OsmC family protein</fullName>
    </submittedName>
</protein>
<sequence length="165" mass="17466">MDETPESPSRAPGAYHVHGSVSADGEAELDLAARQVAVDARWGEAATGDPGPADLLGGAFSACMLKNLARAGSLLAFEYDGAELDVTLHRQDTPPRFTHIEYTMRIATEESDRRLELLHTNLRKYGTVFNTLAAVCEVTGTVSRMTVTASSATTDPTGGGAATDR</sequence>
<dbReference type="InterPro" id="IPR015946">
    <property type="entry name" value="KH_dom-like_a/b"/>
</dbReference>